<sequence length="156" mass="17858">MDICCFNVSWYNPSVCHYFFINLREADLIIVGFSYCIGIRIRKGLDMAENNYFSHNSLTYGSLFEIMKEFGFTSQTAGENIAAGQLDPEAVVTNWMNSEDHRANILNENFTELGVGYVQQDGRYASYWVQLFMKPRSNKNETNSRLISVGCLFVLT</sequence>
<name>A0A6I4ZYM0_9BACI</name>
<dbReference type="Pfam" id="PF00188">
    <property type="entry name" value="CAP"/>
    <property type="match status" value="1"/>
</dbReference>
<proteinExistence type="predicted"/>
<dbReference type="Proteomes" id="UP000468638">
    <property type="component" value="Unassembled WGS sequence"/>
</dbReference>
<evidence type="ECO:0000313" key="2">
    <source>
        <dbReference type="EMBL" id="MYL33080.1"/>
    </source>
</evidence>
<dbReference type="CDD" id="cd05379">
    <property type="entry name" value="CAP_bacterial"/>
    <property type="match status" value="1"/>
</dbReference>
<dbReference type="EMBL" id="WMEQ01000003">
    <property type="protein sequence ID" value="MYL33080.1"/>
    <property type="molecule type" value="Genomic_DNA"/>
</dbReference>
<evidence type="ECO:0000259" key="1">
    <source>
        <dbReference type="Pfam" id="PF00188"/>
    </source>
</evidence>
<evidence type="ECO:0000313" key="3">
    <source>
        <dbReference type="Proteomes" id="UP000468638"/>
    </source>
</evidence>
<dbReference type="SUPFAM" id="SSF55797">
    <property type="entry name" value="PR-1-like"/>
    <property type="match status" value="1"/>
</dbReference>
<reference evidence="2 3" key="1">
    <citation type="submission" date="2019-11" db="EMBL/GenBank/DDBJ databases">
        <title>Genome sequences of 17 halophilic strains isolated from different environments.</title>
        <authorList>
            <person name="Furrow R.E."/>
        </authorList>
    </citation>
    <scope>NUCLEOTIDE SEQUENCE [LARGE SCALE GENOMIC DNA]</scope>
    <source>
        <strain evidence="2 3">22514_16_FS</strain>
    </source>
</reference>
<organism evidence="2 3">
    <name type="scientific">Pontibacillus yanchengensis</name>
    <dbReference type="NCBI Taxonomy" id="462910"/>
    <lineage>
        <taxon>Bacteria</taxon>
        <taxon>Bacillati</taxon>
        <taxon>Bacillota</taxon>
        <taxon>Bacilli</taxon>
        <taxon>Bacillales</taxon>
        <taxon>Bacillaceae</taxon>
        <taxon>Pontibacillus</taxon>
    </lineage>
</organism>
<dbReference type="Gene3D" id="3.40.33.10">
    <property type="entry name" value="CAP"/>
    <property type="match status" value="1"/>
</dbReference>
<dbReference type="PANTHER" id="PTHR31157">
    <property type="entry name" value="SCP DOMAIN-CONTAINING PROTEIN"/>
    <property type="match status" value="1"/>
</dbReference>
<accession>A0A6I4ZYM0</accession>
<dbReference type="OrthoDB" id="9783944at2"/>
<dbReference type="InterPro" id="IPR014044">
    <property type="entry name" value="CAP_dom"/>
</dbReference>
<dbReference type="AlphaFoldDB" id="A0A6I4ZYM0"/>
<protein>
    <recommendedName>
        <fullName evidence="1">SCP domain-containing protein</fullName>
    </recommendedName>
</protein>
<feature type="domain" description="SCP" evidence="1">
    <location>
        <begin position="46"/>
        <end position="132"/>
    </location>
</feature>
<gene>
    <name evidence="2" type="ORF">GLW05_05650</name>
</gene>
<dbReference type="InterPro" id="IPR035940">
    <property type="entry name" value="CAP_sf"/>
</dbReference>
<dbReference type="PANTHER" id="PTHR31157:SF1">
    <property type="entry name" value="SCP DOMAIN-CONTAINING PROTEIN"/>
    <property type="match status" value="1"/>
</dbReference>
<comment type="caution">
    <text evidence="2">The sequence shown here is derived from an EMBL/GenBank/DDBJ whole genome shotgun (WGS) entry which is preliminary data.</text>
</comment>